<dbReference type="OrthoDB" id="8924775at2759"/>
<evidence type="ECO:0000313" key="3">
    <source>
        <dbReference type="Proteomes" id="UP000281406"/>
    </source>
</evidence>
<sequence>MPALKLRVPEQQGNTSECDIFVLLYAEKFLKDPPKELINELDCTFWFTLADAFSRRAQIRDKMRSSLEAQRSEAEENKEERESEEEQMVDERGQEENIAKKRKIEGRDEENIPEEREDDKTAQGGNYTVLGRLSVPGTKRKYTVTQELKRRIKAENMSC</sequence>
<name>A0A3N0YIR4_ANAGA</name>
<keyword evidence="3" id="KW-1185">Reference proteome</keyword>
<gene>
    <name evidence="2" type="ORF">DPX16_23801</name>
</gene>
<reference evidence="2 3" key="1">
    <citation type="submission" date="2018-10" db="EMBL/GenBank/DDBJ databases">
        <title>Genome assembly for a Yunnan-Guizhou Plateau 3E fish, Anabarilius grahami (Regan), and its evolutionary and genetic applications.</title>
        <authorList>
            <person name="Jiang W."/>
        </authorList>
    </citation>
    <scope>NUCLEOTIDE SEQUENCE [LARGE SCALE GENOMIC DNA]</scope>
    <source>
        <strain evidence="2">AG-KIZ</strain>
        <tissue evidence="2">Muscle</tissue>
    </source>
</reference>
<feature type="region of interest" description="Disordered" evidence="1">
    <location>
        <begin position="63"/>
        <end position="131"/>
    </location>
</feature>
<comment type="caution">
    <text evidence="2">The sequence shown here is derived from an EMBL/GenBank/DDBJ whole genome shotgun (WGS) entry which is preliminary data.</text>
</comment>
<evidence type="ECO:0000313" key="2">
    <source>
        <dbReference type="EMBL" id="ROL46135.1"/>
    </source>
</evidence>
<dbReference type="AlphaFoldDB" id="A0A3N0YIR4"/>
<dbReference type="InterPro" id="IPR038765">
    <property type="entry name" value="Papain-like_cys_pep_sf"/>
</dbReference>
<accession>A0A3N0YIR4</accession>
<dbReference type="Gene3D" id="1.10.418.20">
    <property type="match status" value="1"/>
</dbReference>
<dbReference type="EMBL" id="RJVU01040948">
    <property type="protein sequence ID" value="ROL46135.1"/>
    <property type="molecule type" value="Genomic_DNA"/>
</dbReference>
<proteinExistence type="predicted"/>
<feature type="compositionally biased region" description="Basic and acidic residues" evidence="1">
    <location>
        <begin position="89"/>
        <end position="121"/>
    </location>
</feature>
<dbReference type="SUPFAM" id="SSF54001">
    <property type="entry name" value="Cysteine proteinases"/>
    <property type="match status" value="1"/>
</dbReference>
<protein>
    <submittedName>
        <fullName evidence="2">Uncharacterized protein</fullName>
    </submittedName>
</protein>
<organism evidence="2 3">
    <name type="scientific">Anabarilius grahami</name>
    <name type="common">Kanglang fish</name>
    <name type="synonym">Barilius grahami</name>
    <dbReference type="NCBI Taxonomy" id="495550"/>
    <lineage>
        <taxon>Eukaryota</taxon>
        <taxon>Metazoa</taxon>
        <taxon>Chordata</taxon>
        <taxon>Craniata</taxon>
        <taxon>Vertebrata</taxon>
        <taxon>Euteleostomi</taxon>
        <taxon>Actinopterygii</taxon>
        <taxon>Neopterygii</taxon>
        <taxon>Teleostei</taxon>
        <taxon>Ostariophysi</taxon>
        <taxon>Cypriniformes</taxon>
        <taxon>Xenocyprididae</taxon>
        <taxon>Xenocypridinae</taxon>
        <taxon>Xenocypridinae incertae sedis</taxon>
        <taxon>Anabarilius</taxon>
    </lineage>
</organism>
<dbReference type="Proteomes" id="UP000281406">
    <property type="component" value="Unassembled WGS sequence"/>
</dbReference>
<evidence type="ECO:0000256" key="1">
    <source>
        <dbReference type="SAM" id="MobiDB-lite"/>
    </source>
</evidence>
<feature type="compositionally biased region" description="Basic and acidic residues" evidence="1">
    <location>
        <begin position="63"/>
        <end position="81"/>
    </location>
</feature>